<protein>
    <submittedName>
        <fullName evidence="2">PadR family transcriptional regulator</fullName>
    </submittedName>
</protein>
<organism evidence="2 3">
    <name type="scientific">Geomonas limicola</name>
    <dbReference type="NCBI Taxonomy" id="2740186"/>
    <lineage>
        <taxon>Bacteria</taxon>
        <taxon>Pseudomonadati</taxon>
        <taxon>Thermodesulfobacteriota</taxon>
        <taxon>Desulfuromonadia</taxon>
        <taxon>Geobacterales</taxon>
        <taxon>Geobacteraceae</taxon>
        <taxon>Geomonas</taxon>
    </lineage>
</organism>
<dbReference type="Proteomes" id="UP000587586">
    <property type="component" value="Unassembled WGS sequence"/>
</dbReference>
<sequence length="114" mass="13145">MSAKGRQHYRHLPAFILLVLADNPVHGSAIHTLLMERMGLSRPDSGAIYRTLQQLEQEGEVVFEWDTSGNGPARKVYRLTPAGWEKLEQWREDIEMRLANLQNFLKIYAALVKR</sequence>
<dbReference type="Gene3D" id="1.10.10.10">
    <property type="entry name" value="Winged helix-like DNA-binding domain superfamily/Winged helix DNA-binding domain"/>
    <property type="match status" value="1"/>
</dbReference>
<dbReference type="AlphaFoldDB" id="A0A6V8N8X6"/>
<keyword evidence="3" id="KW-1185">Reference proteome</keyword>
<feature type="domain" description="Transcription regulator PadR N-terminal" evidence="1">
    <location>
        <begin position="16"/>
        <end position="88"/>
    </location>
</feature>
<evidence type="ECO:0000313" key="3">
    <source>
        <dbReference type="Proteomes" id="UP000587586"/>
    </source>
</evidence>
<dbReference type="InterPro" id="IPR036388">
    <property type="entry name" value="WH-like_DNA-bd_sf"/>
</dbReference>
<accession>A0A6V8N8X6</accession>
<dbReference type="SUPFAM" id="SSF46785">
    <property type="entry name" value="Winged helix' DNA-binding domain"/>
    <property type="match status" value="1"/>
</dbReference>
<dbReference type="InterPro" id="IPR036390">
    <property type="entry name" value="WH_DNA-bd_sf"/>
</dbReference>
<dbReference type="InterPro" id="IPR005149">
    <property type="entry name" value="Tscrpt_reg_PadR_N"/>
</dbReference>
<dbReference type="EMBL" id="BLXZ01000005">
    <property type="protein sequence ID" value="GFO68971.1"/>
    <property type="molecule type" value="Genomic_DNA"/>
</dbReference>
<dbReference type="InterPro" id="IPR052509">
    <property type="entry name" value="Metal_resp_DNA-bind_regulator"/>
</dbReference>
<dbReference type="RefSeq" id="WP_183361529.1">
    <property type="nucleotide sequence ID" value="NZ_BLXZ01000005.1"/>
</dbReference>
<reference evidence="3" key="1">
    <citation type="submission" date="2020-06" db="EMBL/GenBank/DDBJ databases">
        <title>Draft genomic sequecing of Geomonas sp. Red745.</title>
        <authorList>
            <person name="Itoh H."/>
            <person name="Xu Z.X."/>
            <person name="Ushijima N."/>
            <person name="Masuda Y."/>
            <person name="Shiratori Y."/>
            <person name="Senoo K."/>
        </authorList>
    </citation>
    <scope>NUCLEOTIDE SEQUENCE [LARGE SCALE GENOMIC DNA]</scope>
    <source>
        <strain evidence="3">Red745</strain>
    </source>
</reference>
<proteinExistence type="predicted"/>
<evidence type="ECO:0000313" key="2">
    <source>
        <dbReference type="EMBL" id="GFO68971.1"/>
    </source>
</evidence>
<comment type="caution">
    <text evidence="2">The sequence shown here is derived from an EMBL/GenBank/DDBJ whole genome shotgun (WGS) entry which is preliminary data.</text>
</comment>
<gene>
    <name evidence="2" type="ORF">GMLC_25500</name>
</gene>
<dbReference type="PANTHER" id="PTHR33169">
    <property type="entry name" value="PADR-FAMILY TRANSCRIPTIONAL REGULATOR"/>
    <property type="match status" value="1"/>
</dbReference>
<evidence type="ECO:0000259" key="1">
    <source>
        <dbReference type="Pfam" id="PF03551"/>
    </source>
</evidence>
<name>A0A6V8N8X6_9BACT</name>
<dbReference type="PANTHER" id="PTHR33169:SF14">
    <property type="entry name" value="TRANSCRIPTIONAL REGULATOR RV3488"/>
    <property type="match status" value="1"/>
</dbReference>
<dbReference type="Pfam" id="PF03551">
    <property type="entry name" value="PadR"/>
    <property type="match status" value="1"/>
</dbReference>